<gene>
    <name evidence="1" type="ORF">SAMD00023353_7400300</name>
</gene>
<dbReference type="Proteomes" id="UP000054516">
    <property type="component" value="Unassembled WGS sequence"/>
</dbReference>
<accession>A0A1S8AAN2</accession>
<reference evidence="1" key="1">
    <citation type="submission" date="2016-03" db="EMBL/GenBank/DDBJ databases">
        <title>Draft genome sequence of Rosellinia necatrix.</title>
        <authorList>
            <person name="Kanematsu S."/>
        </authorList>
    </citation>
    <scope>NUCLEOTIDE SEQUENCE [LARGE SCALE GENOMIC DNA]</scope>
    <source>
        <strain evidence="1">W97</strain>
    </source>
</reference>
<organism evidence="1">
    <name type="scientific">Rosellinia necatrix</name>
    <name type="common">White root-rot fungus</name>
    <dbReference type="NCBI Taxonomy" id="77044"/>
    <lineage>
        <taxon>Eukaryota</taxon>
        <taxon>Fungi</taxon>
        <taxon>Dikarya</taxon>
        <taxon>Ascomycota</taxon>
        <taxon>Pezizomycotina</taxon>
        <taxon>Sordariomycetes</taxon>
        <taxon>Xylariomycetidae</taxon>
        <taxon>Xylariales</taxon>
        <taxon>Xylariaceae</taxon>
        <taxon>Rosellinia</taxon>
    </lineage>
</organism>
<protein>
    <submittedName>
        <fullName evidence="1">Uncharacterized protein</fullName>
    </submittedName>
</protein>
<name>A0A1S8AAN2_ROSNE</name>
<evidence type="ECO:0000313" key="1">
    <source>
        <dbReference type="EMBL" id="GAW27141.1"/>
    </source>
</evidence>
<dbReference type="EMBL" id="DF977519">
    <property type="protein sequence ID" value="GAW27141.1"/>
    <property type="molecule type" value="Genomic_DNA"/>
</dbReference>
<dbReference type="AlphaFoldDB" id="A0A1S8AAN2"/>
<sequence length="69" mass="7699">MEETRDYIRSRIRLLPSLRGSGTRRGDGNDAVCTARPSCGAVPQPDLTSRADGFCLNLQAPTYELMERR</sequence>
<evidence type="ECO:0000313" key="2">
    <source>
        <dbReference type="Proteomes" id="UP000054516"/>
    </source>
</evidence>
<keyword evidence="2" id="KW-1185">Reference proteome</keyword>
<proteinExistence type="predicted"/>